<keyword evidence="4" id="KW-1185">Reference proteome</keyword>
<feature type="repeat" description="PPR" evidence="2">
    <location>
        <begin position="662"/>
        <end position="696"/>
    </location>
</feature>
<dbReference type="InterPro" id="IPR002885">
    <property type="entry name" value="PPR_rpt"/>
</dbReference>
<feature type="repeat" description="PPR" evidence="2">
    <location>
        <begin position="627"/>
        <end position="661"/>
    </location>
</feature>
<keyword evidence="1" id="KW-0677">Repeat</keyword>
<dbReference type="Proteomes" id="UP000694930">
    <property type="component" value="Chromosome 1"/>
</dbReference>
<feature type="repeat" description="PPR" evidence="2">
    <location>
        <begin position="734"/>
        <end position="768"/>
    </location>
</feature>
<feature type="repeat" description="PPR" evidence="2">
    <location>
        <begin position="804"/>
        <end position="838"/>
    </location>
</feature>
<feature type="domain" description="PROP1-like PPR" evidence="3">
    <location>
        <begin position="707"/>
        <end position="848"/>
    </location>
</feature>
<name>A0ABM1FCJ1_SOLPN</name>
<evidence type="ECO:0000259" key="3">
    <source>
        <dbReference type="Pfam" id="PF17177"/>
    </source>
</evidence>
<dbReference type="PANTHER" id="PTHR47935">
    <property type="entry name" value="PENTATRICOPEPTIDE REPEAT-CONTAINING PROTEIN MRL1, CHLOROPLASTIC"/>
    <property type="match status" value="1"/>
</dbReference>
<sequence length="1181" mass="131153">MDSIFSPKLSLLSCSPISSSLVPRRQFLSGSTHSLRPPGLHSRRRCRNIGFQFGGNTSRFVLRASLDSQTVVFASVVTISALTVVFLEFSKRNTNGNAKFKEISAELTLALRRQIRHVMNWFPRHVFALINIQEEKSVKTQMKEVTKVSNEREDGEADVLQHDGTYLIQTFVTNNIESLDTNQLAPSSNGSLTLGASVPNAHAESDAVPSSFVADSNNIYLQENLRTTKMSNILTTEEVKEPEPIAHTESDVVPSSFVAESNNIYLQENLRTTKMSNILTTEEVREPEPIAHTESDAVPSSFMEESKNINLQEHLHETKMSNILTTEEVSSERSVALFPTINIDNRTEKTKKMDQELMTKDGLKTAHRFVAEDEVIIHNLIFRDSTREDLYSFFGASSKSLMQDALTSHASRQGIGTFSPPSKVFSVRAEDFEEKRSHGCYKEGPFNKKDSVKRMQQFTNKEKSILSDNGASKQLQISNPKAIQVCDRPNPSDQFRAYRHFLREGRLMDCIKILEDMERHGSLNMDKVYHAGFFQVCKSQKAVKEAFRFTKLIQNPTLSTFNMLLSVCASSRDLERAFQVLQLVRETGLKPDCKLYTTLISTCAKAGKVDTMFEVFHEMVNAGVEPNANTYGALIDGCAKAGQVAKAFGAYGIMRSKNVKPDRVVFNALITACGQSGAVDRAFDVLSEMKAEARPIEPDQITIGALMKACANSGQVDRALEVYRMIDKCDIKGTPEVYTIAVNCCSQNGNWEFARSIYDDMSKKGVNPDEMFISALIDVAGHTGKLEAAFEVLEEARAKGINLGSISYSSLMGACCNAKNWQKALELYEDIKGINLKPTVSMMNALITALCYADQYQKAMEIFSEMKRVDLCPNTITYSTLLVASEKKDDLDVGLMLLSHAKKDGVAPNLVMCRCLLAMCSRRFQKACTLGEPVLSNNSGRLQLDNKWTSLALMVYRETIGAGVVPTIEELSLVLGCLQLPRDASIKERLIENLGLTVETSKGSNLCSLIDGFGEYDPRACSLLEEAASLGIVPLTSFKGSPIVVDVRNLHIHAAQVYLLTVLKSLKHRLAAGAKIPNISIVLPVEQSHIQTPTGQKTIKIAGRINRAVAALLRRLGLPYQGNESFGKIRINGVIVKRWFQPKLESPFSWEQTGFSFSQTRLRKGISHQQRTIRTGDLSLD</sequence>
<dbReference type="Pfam" id="PF17177">
    <property type="entry name" value="PPR_long"/>
    <property type="match status" value="2"/>
</dbReference>
<organism evidence="4 5">
    <name type="scientific">Solanum pennellii</name>
    <name type="common">Tomato</name>
    <name type="synonym">Lycopersicon pennellii</name>
    <dbReference type="NCBI Taxonomy" id="28526"/>
    <lineage>
        <taxon>Eukaryota</taxon>
        <taxon>Viridiplantae</taxon>
        <taxon>Streptophyta</taxon>
        <taxon>Embryophyta</taxon>
        <taxon>Tracheophyta</taxon>
        <taxon>Spermatophyta</taxon>
        <taxon>Magnoliopsida</taxon>
        <taxon>eudicotyledons</taxon>
        <taxon>Gunneridae</taxon>
        <taxon>Pentapetalae</taxon>
        <taxon>asterids</taxon>
        <taxon>lamiids</taxon>
        <taxon>Solanales</taxon>
        <taxon>Solanaceae</taxon>
        <taxon>Solanoideae</taxon>
        <taxon>Solaneae</taxon>
        <taxon>Solanum</taxon>
        <taxon>Solanum subgen. Lycopersicon</taxon>
    </lineage>
</organism>
<dbReference type="NCBIfam" id="TIGR00756">
    <property type="entry name" value="PPR"/>
    <property type="match status" value="8"/>
</dbReference>
<feature type="repeat" description="PPR" evidence="2">
    <location>
        <begin position="557"/>
        <end position="591"/>
    </location>
</feature>
<dbReference type="RefSeq" id="XP_015054928.1">
    <property type="nucleotide sequence ID" value="XM_015199442.2"/>
</dbReference>
<accession>A0ABM1FCJ1</accession>
<dbReference type="InterPro" id="IPR011990">
    <property type="entry name" value="TPR-like_helical_dom_sf"/>
</dbReference>
<dbReference type="PANTHER" id="PTHR47935:SF1">
    <property type="entry name" value="PENTATRICOPEPTIDE REPEAT-CONTAINING PROTEIN MRL1, CHLOROPLASTIC"/>
    <property type="match status" value="1"/>
</dbReference>
<dbReference type="InterPro" id="IPR033443">
    <property type="entry name" value="PROP1-like_PPR_dom"/>
</dbReference>
<feature type="domain" description="PROP1-like PPR" evidence="3">
    <location>
        <begin position="559"/>
        <end position="696"/>
    </location>
</feature>
<evidence type="ECO:0000256" key="2">
    <source>
        <dbReference type="PROSITE-ProRule" id="PRU00708"/>
    </source>
</evidence>
<reference evidence="4" key="1">
    <citation type="journal article" date="2014" name="Nat. Genet.">
        <title>The genome of the stress-tolerant wild tomato species Solanum pennellii.</title>
        <authorList>
            <person name="Bolger A."/>
            <person name="Scossa F."/>
            <person name="Bolger M.E."/>
            <person name="Lanz C."/>
            <person name="Maumus F."/>
            <person name="Tohge T."/>
            <person name="Quesneville H."/>
            <person name="Alseekh S."/>
            <person name="Sorensen I."/>
            <person name="Lichtenstein G."/>
            <person name="Fich E.A."/>
            <person name="Conte M."/>
            <person name="Keller H."/>
            <person name="Schneeberger K."/>
            <person name="Schwacke R."/>
            <person name="Ofner I."/>
            <person name="Vrebalov J."/>
            <person name="Xu Y."/>
            <person name="Osorio S."/>
            <person name="Aflitos S.A."/>
            <person name="Schijlen E."/>
            <person name="Jimenez-Gomez J.M."/>
            <person name="Ryngajllo M."/>
            <person name="Kimura S."/>
            <person name="Kumar R."/>
            <person name="Koenig D."/>
            <person name="Headland L.R."/>
            <person name="Maloof J.N."/>
            <person name="Sinha N."/>
            <person name="van Ham R.C."/>
            <person name="Lankhorst R.K."/>
            <person name="Mao L."/>
            <person name="Vogel A."/>
            <person name="Arsova B."/>
            <person name="Panstruga R."/>
            <person name="Fei Z."/>
            <person name="Rose J.K."/>
            <person name="Zamir D."/>
            <person name="Carrari F."/>
            <person name="Giovannoni J.J."/>
            <person name="Weigel D."/>
            <person name="Usadel B."/>
            <person name="Fernie A.R."/>
        </authorList>
    </citation>
    <scope>NUCLEOTIDE SEQUENCE [LARGE SCALE GENOMIC DNA]</scope>
    <source>
        <strain evidence="4">cv. LA0716</strain>
    </source>
</reference>
<dbReference type="GeneID" id="107001367"/>
<evidence type="ECO:0000313" key="4">
    <source>
        <dbReference type="Proteomes" id="UP000694930"/>
    </source>
</evidence>
<reference evidence="5" key="2">
    <citation type="submission" date="2025-08" db="UniProtKB">
        <authorList>
            <consortium name="RefSeq"/>
        </authorList>
    </citation>
    <scope>IDENTIFICATION</scope>
</reference>
<feature type="repeat" description="PPR" evidence="2">
    <location>
        <begin position="592"/>
        <end position="626"/>
    </location>
</feature>
<protein>
    <submittedName>
        <fullName evidence="5">Pentatricopeptide repeat-containing protein MRL1, chloroplastic isoform X1</fullName>
    </submittedName>
</protein>
<proteinExistence type="predicted"/>
<evidence type="ECO:0000313" key="5">
    <source>
        <dbReference type="RefSeq" id="XP_015054928.1"/>
    </source>
</evidence>
<dbReference type="Gene3D" id="1.25.40.10">
    <property type="entry name" value="Tetratricopeptide repeat domain"/>
    <property type="match status" value="3"/>
</dbReference>
<dbReference type="SUPFAM" id="SSF48452">
    <property type="entry name" value="TPR-like"/>
    <property type="match status" value="1"/>
</dbReference>
<dbReference type="PROSITE" id="PS51375">
    <property type="entry name" value="PPR"/>
    <property type="match status" value="8"/>
</dbReference>
<dbReference type="InterPro" id="IPR053303">
    <property type="entry name" value="Chloroplast_PPR"/>
</dbReference>
<feature type="repeat" description="PPR" evidence="2">
    <location>
        <begin position="839"/>
        <end position="873"/>
    </location>
</feature>
<gene>
    <name evidence="5" type="primary">LOC107001367</name>
</gene>
<feature type="repeat" description="PPR" evidence="2">
    <location>
        <begin position="699"/>
        <end position="733"/>
    </location>
</feature>
<evidence type="ECO:0000256" key="1">
    <source>
        <dbReference type="ARBA" id="ARBA00022737"/>
    </source>
</evidence>